<keyword evidence="2" id="KW-1185">Reference proteome</keyword>
<name>A0A1X2G375_9FUNG</name>
<proteinExistence type="predicted"/>
<dbReference type="InterPro" id="IPR013924">
    <property type="entry name" value="RNase_H2_suC"/>
</dbReference>
<dbReference type="GO" id="GO:0032299">
    <property type="term" value="C:ribonuclease H2 complex"/>
    <property type="evidence" value="ECO:0007669"/>
    <property type="project" value="InterPro"/>
</dbReference>
<dbReference type="Gene3D" id="2.40.128.680">
    <property type="match status" value="1"/>
</dbReference>
<dbReference type="AlphaFoldDB" id="A0A1X2G375"/>
<sequence length="139" mass="15588">MNASEAHLLPFKVFKEEYVEAEKFLAVADNDDQENISRSMVLVGRTLKGIALAPSCPGYVWEEKLIKAQSSCHDDSEDDASDTPQAEICKYLKRKGNKIVHMTLWNKDVAPSTECPQTVTIQSWMSLAEIIHQPIPLNV</sequence>
<dbReference type="OrthoDB" id="6222486at2759"/>
<protein>
    <submittedName>
        <fullName evidence="1">Uncharacterized protein</fullName>
    </submittedName>
</protein>
<comment type="caution">
    <text evidence="1">The sequence shown here is derived from an EMBL/GenBank/DDBJ whole genome shotgun (WGS) entry which is preliminary data.</text>
</comment>
<evidence type="ECO:0000313" key="2">
    <source>
        <dbReference type="Proteomes" id="UP000242146"/>
    </source>
</evidence>
<dbReference type="EMBL" id="MCGT01000054">
    <property type="protein sequence ID" value="ORX43539.1"/>
    <property type="molecule type" value="Genomic_DNA"/>
</dbReference>
<reference evidence="1 2" key="1">
    <citation type="submission" date="2016-07" db="EMBL/GenBank/DDBJ databases">
        <title>Pervasive Adenine N6-methylation of Active Genes in Fungi.</title>
        <authorList>
            <consortium name="DOE Joint Genome Institute"/>
            <person name="Mondo S.J."/>
            <person name="Dannebaum R.O."/>
            <person name="Kuo R.C."/>
            <person name="Labutti K."/>
            <person name="Haridas S."/>
            <person name="Kuo A."/>
            <person name="Salamov A."/>
            <person name="Ahrendt S.R."/>
            <person name="Lipzen A."/>
            <person name="Sullivan W."/>
            <person name="Andreopoulos W.B."/>
            <person name="Clum A."/>
            <person name="Lindquist E."/>
            <person name="Daum C."/>
            <person name="Ramamoorthy G.K."/>
            <person name="Gryganskyi A."/>
            <person name="Culley D."/>
            <person name="Magnuson J.K."/>
            <person name="James T.Y."/>
            <person name="O'Malley M.A."/>
            <person name="Stajich J.E."/>
            <person name="Spatafora J.W."/>
            <person name="Visel A."/>
            <person name="Grigoriev I.V."/>
        </authorList>
    </citation>
    <scope>NUCLEOTIDE SEQUENCE [LARGE SCALE GENOMIC DNA]</scope>
    <source>
        <strain evidence="1 2">NRRL 3301</strain>
    </source>
</reference>
<dbReference type="Pfam" id="PF08615">
    <property type="entry name" value="RNase_H2_suC"/>
    <property type="match status" value="1"/>
</dbReference>
<dbReference type="STRING" id="101127.A0A1X2G375"/>
<evidence type="ECO:0000313" key="1">
    <source>
        <dbReference type="EMBL" id="ORX43539.1"/>
    </source>
</evidence>
<accession>A0A1X2G375</accession>
<dbReference type="Proteomes" id="UP000242146">
    <property type="component" value="Unassembled WGS sequence"/>
</dbReference>
<gene>
    <name evidence="1" type="ORF">DM01DRAFT_324342</name>
</gene>
<organism evidence="1 2">
    <name type="scientific">Hesseltinella vesiculosa</name>
    <dbReference type="NCBI Taxonomy" id="101127"/>
    <lineage>
        <taxon>Eukaryota</taxon>
        <taxon>Fungi</taxon>
        <taxon>Fungi incertae sedis</taxon>
        <taxon>Mucoromycota</taxon>
        <taxon>Mucoromycotina</taxon>
        <taxon>Mucoromycetes</taxon>
        <taxon>Mucorales</taxon>
        <taxon>Cunninghamellaceae</taxon>
        <taxon>Hesseltinella</taxon>
    </lineage>
</organism>
<dbReference type="GO" id="GO:0006401">
    <property type="term" value="P:RNA catabolic process"/>
    <property type="evidence" value="ECO:0007669"/>
    <property type="project" value="InterPro"/>
</dbReference>